<sequence>MHESIYVLYGEELVSMLIMNQRQIRDEKIAQLQEGKIAYAESYELIRIMKRDIERKNLNVHYDETKSGCWFTPLSEKVRN</sequence>
<comment type="caution">
    <text evidence="1">The sequence shown here is derived from an EMBL/GenBank/DDBJ whole genome shotgun (WGS) entry which is preliminary data.</text>
</comment>
<proteinExistence type="predicted"/>
<accession>A0ABS4IE24</accession>
<protein>
    <submittedName>
        <fullName evidence="1">Uncharacterized protein</fullName>
    </submittedName>
</protein>
<reference evidence="1 2" key="1">
    <citation type="submission" date="2021-03" db="EMBL/GenBank/DDBJ databases">
        <title>Genomic Encyclopedia of Type Strains, Phase IV (KMG-IV): sequencing the most valuable type-strain genomes for metagenomic binning, comparative biology and taxonomic classification.</title>
        <authorList>
            <person name="Goeker M."/>
        </authorList>
    </citation>
    <scope>NUCLEOTIDE SEQUENCE [LARGE SCALE GENOMIC DNA]</scope>
    <source>
        <strain evidence="1 2">DSM 25609</strain>
    </source>
</reference>
<name>A0ABS4IE24_9BACI</name>
<evidence type="ECO:0000313" key="1">
    <source>
        <dbReference type="EMBL" id="MBP1968885.1"/>
    </source>
</evidence>
<dbReference type="Pfam" id="PF26326">
    <property type="entry name" value="YtzJ"/>
    <property type="match status" value="1"/>
</dbReference>
<dbReference type="InterPro" id="IPR058867">
    <property type="entry name" value="YtzJ"/>
</dbReference>
<keyword evidence="2" id="KW-1185">Reference proteome</keyword>
<evidence type="ECO:0000313" key="2">
    <source>
        <dbReference type="Proteomes" id="UP001519345"/>
    </source>
</evidence>
<organism evidence="1 2">
    <name type="scientific">Virgibacillus natechei</name>
    <dbReference type="NCBI Taxonomy" id="1216297"/>
    <lineage>
        <taxon>Bacteria</taxon>
        <taxon>Bacillati</taxon>
        <taxon>Bacillota</taxon>
        <taxon>Bacilli</taxon>
        <taxon>Bacillales</taxon>
        <taxon>Bacillaceae</taxon>
        <taxon>Virgibacillus</taxon>
    </lineage>
</organism>
<dbReference type="EMBL" id="JAGGKX010000003">
    <property type="protein sequence ID" value="MBP1968885.1"/>
    <property type="molecule type" value="Genomic_DNA"/>
</dbReference>
<dbReference type="Proteomes" id="UP001519345">
    <property type="component" value="Unassembled WGS sequence"/>
</dbReference>
<gene>
    <name evidence="1" type="ORF">J2Z83_000979</name>
</gene>